<evidence type="ECO:0000256" key="5">
    <source>
        <dbReference type="ARBA" id="ARBA00023136"/>
    </source>
</evidence>
<evidence type="ECO:0000256" key="3">
    <source>
        <dbReference type="ARBA" id="ARBA00022989"/>
    </source>
</evidence>
<accession>A0A0C2EM36</accession>
<evidence type="ECO:0000256" key="4">
    <source>
        <dbReference type="ARBA" id="ARBA00023026"/>
    </source>
</evidence>
<dbReference type="GeneID" id="63678400"/>
<dbReference type="RefSeq" id="XP_040615154.1">
    <property type="nucleotide sequence ID" value="XM_040763479.1"/>
</dbReference>
<sequence>MPSDYRPIRHSDDDEADAGEATRFIGSETSSEGGQPRDRLSEKHPSSTSPGAARWKRACVVVAVLGLTNVASLVAGALAGRFSAYAPRRLDAQCAAHTTQYSPVLDDVRIQYAPVRFNGSFLAESVYRRPGAPEVDAAWAALGVDYRAGVIPAAAGPRSGLSPDAHVQRAGRYGGGYVVNVEGMHHLHCLNLVRQALWYNYDYYRGLGRHAFRNDDAILAKHVSHCVDILRQVLMCNVDTGVLGQVWYADAAGAPAAFPDFHTTHTCKNYDAVRQWAEQLQAPPSDALPPDYLQPARPGFILPSTP</sequence>
<dbReference type="VEuPathDB" id="FungiDB:SPBR_05202"/>
<evidence type="ECO:0000256" key="2">
    <source>
        <dbReference type="ARBA" id="ARBA00022692"/>
    </source>
</evidence>
<dbReference type="OrthoDB" id="3687641at2759"/>
<organism evidence="10 11">
    <name type="scientific">Sporothrix brasiliensis 5110</name>
    <dbReference type="NCBI Taxonomy" id="1398154"/>
    <lineage>
        <taxon>Eukaryota</taxon>
        <taxon>Fungi</taxon>
        <taxon>Dikarya</taxon>
        <taxon>Ascomycota</taxon>
        <taxon>Pezizomycotina</taxon>
        <taxon>Sordariomycetes</taxon>
        <taxon>Sordariomycetidae</taxon>
        <taxon>Ophiostomatales</taxon>
        <taxon>Ophiostomataceae</taxon>
        <taxon>Sporothrix</taxon>
    </lineage>
</organism>
<dbReference type="InterPro" id="IPR021765">
    <property type="entry name" value="UstYa-like"/>
</dbReference>
<feature type="region of interest" description="Disordered" evidence="8">
    <location>
        <begin position="284"/>
        <end position="306"/>
    </location>
</feature>
<evidence type="ECO:0000313" key="10">
    <source>
        <dbReference type="EMBL" id="KIH87144.1"/>
    </source>
</evidence>
<keyword evidence="3 9" id="KW-1133">Transmembrane helix</keyword>
<dbReference type="HOGENOM" id="CLU_042941_0_1_1"/>
<dbReference type="Pfam" id="PF11807">
    <property type="entry name" value="UstYa"/>
    <property type="match status" value="1"/>
</dbReference>
<reference evidence="10 11" key="1">
    <citation type="journal article" date="2014" name="BMC Genomics">
        <title>Comparative genomics of the major fungal agents of human and animal Sporotrichosis: Sporothrix schenckii and Sporothrix brasiliensis.</title>
        <authorList>
            <person name="Teixeira M.M."/>
            <person name="de Almeida L.G."/>
            <person name="Kubitschek-Barreira P."/>
            <person name="Alves F.L."/>
            <person name="Kioshima E.S."/>
            <person name="Abadio A.K."/>
            <person name="Fernandes L."/>
            <person name="Derengowski L.S."/>
            <person name="Ferreira K.S."/>
            <person name="Souza R.C."/>
            <person name="Ruiz J.C."/>
            <person name="de Andrade N.C."/>
            <person name="Paes H.C."/>
            <person name="Nicola A.M."/>
            <person name="Albuquerque P."/>
            <person name="Gerber A.L."/>
            <person name="Martins V.P."/>
            <person name="Peconick L.D."/>
            <person name="Neto A.V."/>
            <person name="Chaucanez C.B."/>
            <person name="Silva P.A."/>
            <person name="Cunha O.L."/>
            <person name="de Oliveira F.F."/>
            <person name="dos Santos T.C."/>
            <person name="Barros A.L."/>
            <person name="Soares M.A."/>
            <person name="de Oliveira L.M."/>
            <person name="Marini M.M."/>
            <person name="Villalobos-Duno H."/>
            <person name="Cunha M.M."/>
            <person name="de Hoog S."/>
            <person name="da Silveira J.F."/>
            <person name="Henrissat B."/>
            <person name="Nino-Vega G.A."/>
            <person name="Cisalpino P.S."/>
            <person name="Mora-Montes H.M."/>
            <person name="Almeida S.R."/>
            <person name="Stajich J.E."/>
            <person name="Lopes-Bezerra L.M."/>
            <person name="Vasconcelos A.T."/>
            <person name="Felipe M.S."/>
        </authorList>
    </citation>
    <scope>NUCLEOTIDE SEQUENCE [LARGE SCALE GENOMIC DNA]</scope>
    <source>
        <strain evidence="10 11">5110</strain>
    </source>
</reference>
<dbReference type="Proteomes" id="UP000031575">
    <property type="component" value="Unassembled WGS sequence"/>
</dbReference>
<comment type="similarity">
    <text evidence="7">Belongs to the ustYa family.</text>
</comment>
<feature type="compositionally biased region" description="Basic and acidic residues" evidence="8">
    <location>
        <begin position="35"/>
        <end position="45"/>
    </location>
</feature>
<gene>
    <name evidence="10" type="ORF">SPBR_05202</name>
</gene>
<feature type="region of interest" description="Disordered" evidence="8">
    <location>
        <begin position="1"/>
        <end position="51"/>
    </location>
</feature>
<dbReference type="GO" id="GO:0043386">
    <property type="term" value="P:mycotoxin biosynthetic process"/>
    <property type="evidence" value="ECO:0007669"/>
    <property type="project" value="InterPro"/>
</dbReference>
<keyword evidence="11" id="KW-1185">Reference proteome</keyword>
<evidence type="ECO:0000256" key="8">
    <source>
        <dbReference type="SAM" id="MobiDB-lite"/>
    </source>
</evidence>
<feature type="transmembrane region" description="Helical" evidence="9">
    <location>
        <begin position="58"/>
        <end position="79"/>
    </location>
</feature>
<protein>
    <recommendedName>
        <fullName evidence="12">Tat pathway signal sequence</fullName>
    </recommendedName>
</protein>
<evidence type="ECO:0000256" key="6">
    <source>
        <dbReference type="ARBA" id="ARBA00023180"/>
    </source>
</evidence>
<keyword evidence="4" id="KW-0843">Virulence</keyword>
<dbReference type="EMBL" id="AWTV01000010">
    <property type="protein sequence ID" value="KIH87144.1"/>
    <property type="molecule type" value="Genomic_DNA"/>
</dbReference>
<evidence type="ECO:0000256" key="9">
    <source>
        <dbReference type="SAM" id="Phobius"/>
    </source>
</evidence>
<keyword evidence="5 9" id="KW-0472">Membrane</keyword>
<dbReference type="AlphaFoldDB" id="A0A0C2EM36"/>
<comment type="caution">
    <text evidence="10">The sequence shown here is derived from an EMBL/GenBank/DDBJ whole genome shotgun (WGS) entry which is preliminary data.</text>
</comment>
<dbReference type="PANTHER" id="PTHR33365:SF13">
    <property type="entry name" value="TAT PATHWAY SIGNAL SEQUENCE"/>
    <property type="match status" value="1"/>
</dbReference>
<proteinExistence type="inferred from homology"/>
<evidence type="ECO:0000256" key="7">
    <source>
        <dbReference type="ARBA" id="ARBA00035112"/>
    </source>
</evidence>
<keyword evidence="2 9" id="KW-0812">Transmembrane</keyword>
<dbReference type="GO" id="GO:0016020">
    <property type="term" value="C:membrane"/>
    <property type="evidence" value="ECO:0007669"/>
    <property type="project" value="UniProtKB-SubCell"/>
</dbReference>
<evidence type="ECO:0000256" key="1">
    <source>
        <dbReference type="ARBA" id="ARBA00004167"/>
    </source>
</evidence>
<comment type="subcellular location">
    <subcellularLocation>
        <location evidence="1">Membrane</location>
        <topology evidence="1">Single-pass membrane protein</topology>
    </subcellularLocation>
</comment>
<keyword evidence="6" id="KW-0325">Glycoprotein</keyword>
<evidence type="ECO:0000313" key="11">
    <source>
        <dbReference type="Proteomes" id="UP000031575"/>
    </source>
</evidence>
<evidence type="ECO:0008006" key="12">
    <source>
        <dbReference type="Google" id="ProtNLM"/>
    </source>
</evidence>
<feature type="compositionally biased region" description="Basic and acidic residues" evidence="8">
    <location>
        <begin position="1"/>
        <end position="12"/>
    </location>
</feature>
<name>A0A0C2EM36_9PEZI</name>
<dbReference type="PANTHER" id="PTHR33365">
    <property type="entry name" value="YALI0B05434P"/>
    <property type="match status" value="1"/>
</dbReference>